<evidence type="ECO:0000256" key="2">
    <source>
        <dbReference type="ARBA" id="ARBA00009340"/>
    </source>
</evidence>
<feature type="domain" description="MMS19 C-terminal" evidence="6">
    <location>
        <begin position="550"/>
        <end position="756"/>
    </location>
</feature>
<keyword evidence="4 5" id="KW-0539">Nucleus</keyword>
<sequence>MKEAALYMHHAERDPAEAKFIAQDTAKRIESKELKLLEVVQSLGEYLTDDDTTVRAKAIGFLAGVLAELGPRSLTRQQVPVITQFLSDRFDDETGLKEIASALTSMTKMHFFGDSEATQVATAMIKVDLPKHPPSTRFAVLTLLDALMSGYRDSLKDMGDKFITGLADMVGGEKDPRNLMILFSIMKVVLVEFDIVRHTELMFDIVYCYFPITFRPPPDDPYGITAQDLKNRLRECIASTRYFAGQVFPSLIEKLDSTSQNVKMDVLHTMKDCALNYGSGTMSTNSSQLWAAVKFEILNAAESDDFANEALLVVKAIATSLSTGLTEVPPANTPLTRYLKSIVKECLDLLQEPQQKQARPAGRILATVATASAPAFAFIMQSVMPALLLIYSDAGSIAKQRAMLQVFNQFFDSAVEIYGTWTTVEAAPSIENPLQEHREKLFEIYSQALMGSNKDETSFRQTGMRGLGKLSNIRKFLEESEIGMVVQYLDEIALGAEEKEEVKDEALQNLREISKFKSNLIMQITFPAFMARLPDSEEESKTENKPYLDTLEALAKLSFERPVFEVLLTRLLNKLEVVLNGGSGPEYPCAILRALLYVLQNKPQGSLDDTKAYYTRLIPPLLTKTILPLASGSGSTVLADDSVLDVTGRLLHIITHALDAESQKLVVENTFNLFISNAPSNLILESSYVVATTFRPLSSDCTPQIAGCTTLLASVLSAVPPAVLSFPSLPAFVEQLATLATTPESPAHRLALLRIITGEKAENHLRILFHITVPLLLRADKVGFSFLTTSLVPLLTTPLGAFCARGFQILLSPSSELSKENHAILRLLYKQRVFSQVVPLLIDGFKQAGSATKPNFLVALSNIIRYIPSSIITPELPKLLPLLLQSMDLEDTGVKAATIETLLVTIAESADVVKEHLGSVVSRLLKATEAPGNPVRVRMMALRCLKAFPGALRRELLLPYKRQVVKMLTGALEDPRRNVRKEAVEARGVWSRLGEGEE</sequence>
<dbReference type="GO" id="GO:0016226">
    <property type="term" value="P:iron-sulfur cluster assembly"/>
    <property type="evidence" value="ECO:0007669"/>
    <property type="project" value="UniProtKB-UniRule"/>
</dbReference>
<dbReference type="GO" id="GO:0097361">
    <property type="term" value="C:cytosolic [4Fe-4S] assembly targeting complex"/>
    <property type="evidence" value="ECO:0007669"/>
    <property type="project" value="UniProtKB-UniRule"/>
</dbReference>
<evidence type="ECO:0000256" key="1">
    <source>
        <dbReference type="ARBA" id="ARBA00004123"/>
    </source>
</evidence>
<dbReference type="PANTHER" id="PTHR12891">
    <property type="entry name" value="DNA REPAIR/TRANSCRIPTION PROTEIN MET18/MMS19"/>
    <property type="match status" value="1"/>
</dbReference>
<comment type="similarity">
    <text evidence="2 5">Belongs to the MET18/MMS19 family.</text>
</comment>
<protein>
    <recommendedName>
        <fullName evidence="5">MMS19 nucleotide excision repair protein</fullName>
    </recommendedName>
</protein>
<organism evidence="8 9">
    <name type="scientific">Pyronema omphalodes (strain CBS 100304)</name>
    <name type="common">Pyronema confluens</name>
    <dbReference type="NCBI Taxonomy" id="1076935"/>
    <lineage>
        <taxon>Eukaryota</taxon>
        <taxon>Fungi</taxon>
        <taxon>Dikarya</taxon>
        <taxon>Ascomycota</taxon>
        <taxon>Pezizomycotina</taxon>
        <taxon>Pezizomycetes</taxon>
        <taxon>Pezizales</taxon>
        <taxon>Pyronemataceae</taxon>
        <taxon>Pyronema</taxon>
    </lineage>
</organism>
<dbReference type="PANTHER" id="PTHR12891:SF0">
    <property type="entry name" value="MMS19 NUCLEOTIDE EXCISION REPAIR PROTEIN HOMOLOG"/>
    <property type="match status" value="1"/>
</dbReference>
<evidence type="ECO:0000313" key="8">
    <source>
        <dbReference type="EMBL" id="CCX08603.1"/>
    </source>
</evidence>
<proteinExistence type="inferred from homology"/>
<dbReference type="InterPro" id="IPR011989">
    <property type="entry name" value="ARM-like"/>
</dbReference>
<dbReference type="GO" id="GO:0005634">
    <property type="term" value="C:nucleus"/>
    <property type="evidence" value="ECO:0007669"/>
    <property type="project" value="UniProtKB-SubCell"/>
</dbReference>
<keyword evidence="5" id="KW-0227">DNA damage</keyword>
<dbReference type="Gene3D" id="1.25.10.10">
    <property type="entry name" value="Leucine-rich Repeat Variant"/>
    <property type="match status" value="2"/>
</dbReference>
<dbReference type="GO" id="GO:0051604">
    <property type="term" value="P:protein maturation"/>
    <property type="evidence" value="ECO:0007669"/>
    <property type="project" value="UniProtKB-UniRule"/>
</dbReference>
<feature type="domain" description="MMS19 C-terminal" evidence="6">
    <location>
        <begin position="761"/>
        <end position="949"/>
    </location>
</feature>
<dbReference type="InterPro" id="IPR016024">
    <property type="entry name" value="ARM-type_fold"/>
</dbReference>
<dbReference type="Proteomes" id="UP000018144">
    <property type="component" value="Unassembled WGS sequence"/>
</dbReference>
<evidence type="ECO:0000313" key="9">
    <source>
        <dbReference type="Proteomes" id="UP000018144"/>
    </source>
</evidence>
<comment type="function">
    <text evidence="5">Key component of the cytosolic iron-sulfur protein assembly (CIA) complex, a multiprotein complex that mediates the incorporation of iron-sulfur cluster into apoproteins specifically involved in DNA metabolism and genomic integrity. In the CIA complex, MMS19 acts as an adapter between early-acting CIA components and a subset of cellular target iron-sulfur proteins.</text>
</comment>
<gene>
    <name evidence="8" type="ORF">PCON_08196</name>
</gene>
<dbReference type="Pfam" id="PF14500">
    <property type="entry name" value="MMS19_N"/>
    <property type="match status" value="1"/>
</dbReference>
<reference evidence="8 9" key="1">
    <citation type="journal article" date="2013" name="PLoS Genet.">
        <title>The genome and development-dependent transcriptomes of Pyronema confluens: a window into fungal evolution.</title>
        <authorList>
            <person name="Traeger S."/>
            <person name="Altegoer F."/>
            <person name="Freitag M."/>
            <person name="Gabaldon T."/>
            <person name="Kempken F."/>
            <person name="Kumar A."/>
            <person name="Marcet-Houben M."/>
            <person name="Poggeler S."/>
            <person name="Stajich J.E."/>
            <person name="Nowrousian M."/>
        </authorList>
    </citation>
    <scope>NUCLEOTIDE SEQUENCE [LARGE SCALE GENOMIC DNA]</scope>
    <source>
        <strain evidence="9">CBS 100304</strain>
        <tissue evidence="8">Vegetative mycelium</tissue>
    </source>
</reference>
<evidence type="ECO:0000256" key="3">
    <source>
        <dbReference type="ARBA" id="ARBA00022737"/>
    </source>
</evidence>
<comment type="subcellular location">
    <subcellularLocation>
        <location evidence="1 5">Nucleus</location>
    </subcellularLocation>
</comment>
<accession>U4L0H7</accession>
<dbReference type="Pfam" id="PF12460">
    <property type="entry name" value="MMS19_C"/>
    <property type="match status" value="2"/>
</dbReference>
<dbReference type="InterPro" id="IPR029240">
    <property type="entry name" value="MMS19_N"/>
</dbReference>
<keyword evidence="3" id="KW-0677">Repeat</keyword>
<dbReference type="EMBL" id="HF935423">
    <property type="protein sequence ID" value="CCX08603.1"/>
    <property type="molecule type" value="Genomic_DNA"/>
</dbReference>
<dbReference type="GO" id="GO:0006281">
    <property type="term" value="P:DNA repair"/>
    <property type="evidence" value="ECO:0007669"/>
    <property type="project" value="UniProtKB-UniRule"/>
</dbReference>
<dbReference type="OrthoDB" id="342900at2759"/>
<evidence type="ECO:0000259" key="7">
    <source>
        <dbReference type="Pfam" id="PF14500"/>
    </source>
</evidence>
<evidence type="ECO:0000259" key="6">
    <source>
        <dbReference type="Pfam" id="PF12460"/>
    </source>
</evidence>
<dbReference type="OMA" id="FSFMPEF"/>
<evidence type="ECO:0000256" key="4">
    <source>
        <dbReference type="ARBA" id="ARBA00023242"/>
    </source>
</evidence>
<evidence type="ECO:0000256" key="5">
    <source>
        <dbReference type="RuleBase" id="RU367072"/>
    </source>
</evidence>
<dbReference type="InterPro" id="IPR039920">
    <property type="entry name" value="MMS19"/>
</dbReference>
<keyword evidence="9" id="KW-1185">Reference proteome</keyword>
<dbReference type="InterPro" id="IPR024687">
    <property type="entry name" value="MMS19_C"/>
</dbReference>
<feature type="domain" description="MMS19 N-terminal" evidence="7">
    <location>
        <begin position="40"/>
        <end position="299"/>
    </location>
</feature>
<dbReference type="eggNOG" id="KOG1967">
    <property type="taxonomic scope" value="Eukaryota"/>
</dbReference>
<name>U4L0H7_PYROM</name>
<keyword evidence="5" id="KW-0234">DNA repair</keyword>
<dbReference type="STRING" id="1076935.U4L0H7"/>
<dbReference type="SUPFAM" id="SSF48371">
    <property type="entry name" value="ARM repeat"/>
    <property type="match status" value="1"/>
</dbReference>
<dbReference type="AlphaFoldDB" id="U4L0H7"/>